<comment type="caution">
    <text evidence="2">The sequence shown here is derived from an EMBL/GenBank/DDBJ whole genome shotgun (WGS) entry which is preliminary data.</text>
</comment>
<reference evidence="2" key="2">
    <citation type="journal article" date="2014" name="ISME J.">
        <title>Microbial stratification in low pH oxic and suboxic macroscopic growths along an acid mine drainage.</title>
        <authorList>
            <person name="Mendez-Garcia C."/>
            <person name="Mesa V."/>
            <person name="Sprenger R.R."/>
            <person name="Richter M."/>
            <person name="Diez M.S."/>
            <person name="Solano J."/>
            <person name="Bargiela R."/>
            <person name="Golyshina O.V."/>
            <person name="Manteca A."/>
            <person name="Ramos J.L."/>
            <person name="Gallego J.R."/>
            <person name="Llorente I."/>
            <person name="Martins Dos Santos V.A."/>
            <person name="Jensen O.N."/>
            <person name="Pelaez A.I."/>
            <person name="Sanchez J."/>
            <person name="Ferrer M."/>
        </authorList>
    </citation>
    <scope>NUCLEOTIDE SEQUENCE</scope>
</reference>
<keyword evidence="2" id="KW-0560">Oxidoreductase</keyword>
<reference evidence="2" key="1">
    <citation type="submission" date="2013-08" db="EMBL/GenBank/DDBJ databases">
        <authorList>
            <person name="Mendez C."/>
            <person name="Richter M."/>
            <person name="Ferrer M."/>
            <person name="Sanchez J."/>
        </authorList>
    </citation>
    <scope>NUCLEOTIDE SEQUENCE</scope>
</reference>
<name>T1DAY2_9ZZZZ</name>
<dbReference type="EC" id="1.-.-.-" evidence="2"/>
<dbReference type="SUPFAM" id="SSF56003">
    <property type="entry name" value="Molybdenum cofactor-binding domain"/>
    <property type="match status" value="1"/>
</dbReference>
<sequence length="59" mass="6363">MSEVALHSLHVENQHQIMATASNMSQHSPPPFAAQFAEVEVDMETGAVTVLRLVSAVDC</sequence>
<dbReference type="InterPro" id="IPR037165">
    <property type="entry name" value="AldOxase/xan_DH_Mopterin-bd_sf"/>
</dbReference>
<accession>T1DAY2</accession>
<dbReference type="GO" id="GO:0016491">
    <property type="term" value="F:oxidoreductase activity"/>
    <property type="evidence" value="ECO:0007669"/>
    <property type="project" value="UniProtKB-KW"/>
</dbReference>
<dbReference type="Pfam" id="PF20256">
    <property type="entry name" value="MoCoBD_2"/>
    <property type="match status" value="1"/>
</dbReference>
<proteinExistence type="predicted"/>
<gene>
    <name evidence="2" type="ORF">B1B_00274</name>
</gene>
<evidence type="ECO:0000313" key="2">
    <source>
        <dbReference type="EMBL" id="EQD79300.1"/>
    </source>
</evidence>
<dbReference type="AlphaFoldDB" id="T1DAY2"/>
<dbReference type="EMBL" id="AUZY01000211">
    <property type="protein sequence ID" value="EQD79300.1"/>
    <property type="molecule type" value="Genomic_DNA"/>
</dbReference>
<evidence type="ECO:0000259" key="1">
    <source>
        <dbReference type="Pfam" id="PF20256"/>
    </source>
</evidence>
<dbReference type="Gene3D" id="3.30.365.10">
    <property type="entry name" value="Aldehyde oxidase/xanthine dehydrogenase, molybdopterin binding domain"/>
    <property type="match status" value="1"/>
</dbReference>
<organism evidence="2">
    <name type="scientific">mine drainage metagenome</name>
    <dbReference type="NCBI Taxonomy" id="410659"/>
    <lineage>
        <taxon>unclassified sequences</taxon>
        <taxon>metagenomes</taxon>
        <taxon>ecological metagenomes</taxon>
    </lineage>
</organism>
<feature type="domain" description="Aldehyde oxidase/xanthine dehydrogenase second molybdopterin binding" evidence="1">
    <location>
        <begin position="21"/>
        <end position="59"/>
    </location>
</feature>
<protein>
    <submittedName>
        <fullName evidence="2">Aldehyde oxidase and xanthine dehydrogenase, molybdopterin binding domain protein</fullName>
        <ecNumber evidence="2">1.-.-.-</ecNumber>
    </submittedName>
</protein>
<feature type="non-terminal residue" evidence="2">
    <location>
        <position position="59"/>
    </location>
</feature>
<dbReference type="InterPro" id="IPR046867">
    <property type="entry name" value="AldOxase/xan_DH_MoCoBD2"/>
</dbReference>